<dbReference type="OrthoDB" id="9771846at2"/>
<organism evidence="3 4">
    <name type="scientific">Pseudomonas fluorescens</name>
    <dbReference type="NCBI Taxonomy" id="294"/>
    <lineage>
        <taxon>Bacteria</taxon>
        <taxon>Pseudomonadati</taxon>
        <taxon>Pseudomonadota</taxon>
        <taxon>Gammaproteobacteria</taxon>
        <taxon>Pseudomonadales</taxon>
        <taxon>Pseudomonadaceae</taxon>
        <taxon>Pseudomonas</taxon>
    </lineage>
</organism>
<proteinExistence type="predicted"/>
<feature type="domain" description="Glycosyltransferase 2-like" evidence="2">
    <location>
        <begin position="7"/>
        <end position="98"/>
    </location>
</feature>
<dbReference type="InterPro" id="IPR029044">
    <property type="entry name" value="Nucleotide-diphossugar_trans"/>
</dbReference>
<keyword evidence="1" id="KW-0997">Cell inner membrane</keyword>
<dbReference type="Proteomes" id="UP000409037">
    <property type="component" value="Unassembled WGS sequence"/>
</dbReference>
<dbReference type="SUPFAM" id="SSF53448">
    <property type="entry name" value="Nucleotide-diphospho-sugar transferases"/>
    <property type="match status" value="1"/>
</dbReference>
<gene>
    <name evidence="3" type="ORF">PS833_04283</name>
</gene>
<evidence type="ECO:0000256" key="1">
    <source>
        <dbReference type="ARBA" id="ARBA00022519"/>
    </source>
</evidence>
<sequence>MRHEVAVGIVVYNAGDNLLDRLKITVSAGYSVYIFDNSPSNGTVKELAKRYEGINYFTCGSNVGLGYGISTVCAQAEVDDFKAMVFFDQDTGFSEETLDFIEQFYLDRKELANKYSAFLFNAKDNVGQPQNVEGLRDVSLAINSGSLYFLENLKRQGWHDCSYFVDGVDYKFCLDSARHHMKIGECSYTPGFDHVTEQEDSIYSLFGKDYQLRPYSWRRIMDTSISSMRLIGSSVLSGEWKFSKILVRLFSIYLVTQIYVRVVNFWRRKKNV</sequence>
<protein>
    <recommendedName>
        <fullName evidence="2">Glycosyltransferase 2-like domain-containing protein</fullName>
    </recommendedName>
</protein>
<evidence type="ECO:0000259" key="2">
    <source>
        <dbReference type="Pfam" id="PF00535"/>
    </source>
</evidence>
<evidence type="ECO:0000313" key="3">
    <source>
        <dbReference type="EMBL" id="VVO21987.1"/>
    </source>
</evidence>
<name>A0A5E7E5S1_PSEFL</name>
<keyword evidence="1" id="KW-1003">Cell membrane</keyword>
<reference evidence="3 4" key="1">
    <citation type="submission" date="2019-09" db="EMBL/GenBank/DDBJ databases">
        <authorList>
            <person name="Chandra G."/>
            <person name="Truman W A."/>
        </authorList>
    </citation>
    <scope>NUCLEOTIDE SEQUENCE [LARGE SCALE GENOMIC DNA]</scope>
    <source>
        <strain evidence="3">PS833</strain>
    </source>
</reference>
<keyword evidence="1" id="KW-0472">Membrane</keyword>
<dbReference type="EMBL" id="CABVHU010000011">
    <property type="protein sequence ID" value="VVO21987.1"/>
    <property type="molecule type" value="Genomic_DNA"/>
</dbReference>
<accession>A0A5E7E5S1</accession>
<dbReference type="Pfam" id="PF00535">
    <property type="entry name" value="Glycos_transf_2"/>
    <property type="match status" value="1"/>
</dbReference>
<dbReference type="InterPro" id="IPR001173">
    <property type="entry name" value="Glyco_trans_2-like"/>
</dbReference>
<dbReference type="RefSeq" id="WP_150799628.1">
    <property type="nucleotide sequence ID" value="NZ_CABVHU010000011.1"/>
</dbReference>
<dbReference type="AlphaFoldDB" id="A0A5E7E5S1"/>
<evidence type="ECO:0000313" key="4">
    <source>
        <dbReference type="Proteomes" id="UP000409037"/>
    </source>
</evidence>